<keyword evidence="5" id="KW-0732">Signal</keyword>
<name>A0A562KCI6_9BRAD</name>
<feature type="region of interest" description="Disordered" evidence="7">
    <location>
        <begin position="482"/>
        <end position="501"/>
    </location>
</feature>
<sequence>MTAHPRTSVVIAARDAADTIAETLDSLLAQRALDWEALVVDDGSTDATAEIVAEYAARDSRFRVLQSGGVGASGARNKGIASARGERILFLDSDDWIDRSFLARMNDALDLDPSAVAAYCNCCRVMPDGSESPVRCDPAIQDNAFERFARTCATFIHGVLVLRSAVAKVGGFETSLRTCEDWDLWQRISRCGGRWIHVDEKLSYYRTSDRSLTQNVKRMLADAQVVIARGFSSDDRVSDPAPTHRAGASTAYGSAAAAYAYFALWCAGFECGRRNASDPSLDTLSDIPKTATSADEITIVLLDAVMVGSRTVPARLAERWSQYGEGVTSLISAIGRAWNDPAAGRNCQYRFERKVLDHDDLSAPRILTLTLGTRVDLRHISTIRPTETVDRLYVYLCDGPRILTLVDIGVLGTVGSRFWMALAAGGFVHLQVKDHIGTLVQARIALHKGTGRLRSFMRDGRNTHRARLRELNLRASRQAPPLAISSVPHSSSRNRCAENSQDTGRKQFWEGLFEQEDPWNYGSLYEQEKYSRQLELLPDQPVDHALELACAEGHFTRQLAPRVKRLQAADISTKALDRARGRCNGHQNVEFSQLDLSADPLPQDIDLIVCSEVLYYLDDEAELQSVAKRLVQSLRPGGYLVVGHAFVLKDNMSRTGFDWESPYGAETITRIIQGIPGLALERSIETELYRIDRFRRLLPSEAPPDTQVKCAAVNAPIEVEVARSIVWGGAVARRFDVAQSERRTHAPILMYHRVAVEGPGELARYRLAPDAFRQQMLWLRRNGYHTINSDQLAWFVASNHPFVGRPVLITFDDGYEDFGEHAWPILQANDFSAEVFVATDFVGKRAEWDAPFGEPAPLLDAVRIAGLAAEGVSFGSHLASHPRSEELATWALAEELTRSRAQLERWLGRPVTSLAAPFGSTDQRLGILAAECGYKTLFNTVNRAATLRDNLLDLPRIEIRGDFTLDTFARCLEQYQ</sequence>
<evidence type="ECO:0000313" key="11">
    <source>
        <dbReference type="Proteomes" id="UP000317176"/>
    </source>
</evidence>
<comment type="caution">
    <text evidence="10">The sequence shown here is derived from an EMBL/GenBank/DDBJ whole genome shotgun (WGS) entry which is preliminary data.</text>
</comment>
<dbReference type="CDD" id="cd02440">
    <property type="entry name" value="AdoMet_MTases"/>
    <property type="match status" value="1"/>
</dbReference>
<dbReference type="InterPro" id="IPR051398">
    <property type="entry name" value="Polysacch_Deacetylase"/>
</dbReference>
<dbReference type="Pfam" id="PF01522">
    <property type="entry name" value="Polysacc_deac_1"/>
    <property type="match status" value="1"/>
</dbReference>
<dbReference type="AlphaFoldDB" id="A0A562KCI6"/>
<dbReference type="Gene3D" id="3.20.20.370">
    <property type="entry name" value="Glycoside hydrolase/deacetylase"/>
    <property type="match status" value="1"/>
</dbReference>
<dbReference type="PANTHER" id="PTHR34216">
    <property type="match status" value="1"/>
</dbReference>
<dbReference type="CDD" id="cd10918">
    <property type="entry name" value="CE4_NodB_like_5s_6s"/>
    <property type="match status" value="1"/>
</dbReference>
<evidence type="ECO:0000313" key="10">
    <source>
        <dbReference type="EMBL" id="TWH93139.1"/>
    </source>
</evidence>
<dbReference type="PANTHER" id="PTHR34216:SF3">
    <property type="entry name" value="POLY-BETA-1,6-N-ACETYL-D-GLUCOSAMINE N-DEACETYLASE"/>
    <property type="match status" value="1"/>
</dbReference>
<dbReference type="InterPro" id="IPR008715">
    <property type="entry name" value="SAM-MeTfrase_NodS-like"/>
</dbReference>
<evidence type="ECO:0000256" key="6">
    <source>
        <dbReference type="ARBA" id="ARBA00032976"/>
    </source>
</evidence>
<feature type="compositionally biased region" description="Polar residues" evidence="7">
    <location>
        <begin position="487"/>
        <end position="501"/>
    </location>
</feature>
<evidence type="ECO:0000256" key="5">
    <source>
        <dbReference type="ARBA" id="ARBA00022729"/>
    </source>
</evidence>
<dbReference type="SUPFAM" id="SSF53448">
    <property type="entry name" value="Nucleotide-diphospho-sugar transferases"/>
    <property type="match status" value="1"/>
</dbReference>
<dbReference type="GO" id="GO:0008757">
    <property type="term" value="F:S-adenosylmethionine-dependent methyltransferase activity"/>
    <property type="evidence" value="ECO:0007669"/>
    <property type="project" value="InterPro"/>
</dbReference>
<comment type="similarity">
    <text evidence="3">Belongs to the polysaccharide deacetylase family.</text>
</comment>
<accession>A0A562KCI6</accession>
<dbReference type="InterPro" id="IPR029044">
    <property type="entry name" value="Nucleotide-diphossugar_trans"/>
</dbReference>
<dbReference type="OrthoDB" id="9806525at2"/>
<comment type="function">
    <text evidence="1">Is involved in generating a small heat-stable compound (Nod), an acylated oligomer of N-acetylglucosamine, that stimulates mitosis in various plant protoplasts.</text>
</comment>
<evidence type="ECO:0000259" key="8">
    <source>
        <dbReference type="PROSITE" id="PS50123"/>
    </source>
</evidence>
<feature type="domain" description="NodB homology" evidence="9">
    <location>
        <begin position="805"/>
        <end position="976"/>
    </location>
</feature>
<evidence type="ECO:0000256" key="2">
    <source>
        <dbReference type="ARBA" id="ARBA00004613"/>
    </source>
</evidence>
<dbReference type="PROSITE" id="PS51677">
    <property type="entry name" value="NODB"/>
    <property type="match status" value="1"/>
</dbReference>
<dbReference type="Pfam" id="PF00535">
    <property type="entry name" value="Glycos_transf_2"/>
    <property type="match status" value="1"/>
</dbReference>
<evidence type="ECO:0000256" key="4">
    <source>
        <dbReference type="ARBA" id="ARBA00020071"/>
    </source>
</evidence>
<evidence type="ECO:0000256" key="1">
    <source>
        <dbReference type="ARBA" id="ARBA00003236"/>
    </source>
</evidence>
<evidence type="ECO:0000256" key="3">
    <source>
        <dbReference type="ARBA" id="ARBA00010973"/>
    </source>
</evidence>
<evidence type="ECO:0000256" key="7">
    <source>
        <dbReference type="SAM" id="MobiDB-lite"/>
    </source>
</evidence>
<dbReference type="Proteomes" id="UP000317176">
    <property type="component" value="Unassembled WGS sequence"/>
</dbReference>
<dbReference type="Gene3D" id="3.40.50.150">
    <property type="entry name" value="Vaccinia Virus protein VP39"/>
    <property type="match status" value="1"/>
</dbReference>
<dbReference type="GO" id="GO:0009312">
    <property type="term" value="P:oligosaccharide biosynthetic process"/>
    <property type="evidence" value="ECO:0007669"/>
    <property type="project" value="InterPro"/>
</dbReference>
<dbReference type="Pfam" id="PF05401">
    <property type="entry name" value="NodS"/>
    <property type="match status" value="1"/>
</dbReference>
<keyword evidence="11" id="KW-1185">Reference proteome</keyword>
<dbReference type="SUPFAM" id="SSF88713">
    <property type="entry name" value="Glycoside hydrolase/deacetylase"/>
    <property type="match status" value="1"/>
</dbReference>
<dbReference type="InterPro" id="IPR000780">
    <property type="entry name" value="CheR_MeTrfase"/>
</dbReference>
<dbReference type="PROSITE" id="PS50123">
    <property type="entry name" value="CHER"/>
    <property type="match status" value="1"/>
</dbReference>
<dbReference type="Gene3D" id="3.90.550.10">
    <property type="entry name" value="Spore Coat Polysaccharide Biosynthesis Protein SpsA, Chain A"/>
    <property type="match status" value="1"/>
</dbReference>
<dbReference type="GO" id="GO:0005576">
    <property type="term" value="C:extracellular region"/>
    <property type="evidence" value="ECO:0007669"/>
    <property type="project" value="UniProtKB-SubCell"/>
</dbReference>
<gene>
    <name evidence="10" type="ORF">IQ17_07040</name>
</gene>
<comment type="subcellular location">
    <subcellularLocation>
        <location evidence="2">Secreted</location>
    </subcellularLocation>
</comment>
<evidence type="ECO:0000259" key="9">
    <source>
        <dbReference type="PROSITE" id="PS51677"/>
    </source>
</evidence>
<protein>
    <recommendedName>
        <fullName evidence="4">Chitooligosaccharide deacetylase</fullName>
    </recommendedName>
    <alternativeName>
        <fullName evidence="6">Nodulation protein B</fullName>
    </alternativeName>
</protein>
<keyword evidence="10" id="KW-0808">Transferase</keyword>
<dbReference type="EMBL" id="VLKL01000044">
    <property type="protein sequence ID" value="TWH93139.1"/>
    <property type="molecule type" value="Genomic_DNA"/>
</dbReference>
<dbReference type="InterPro" id="IPR029063">
    <property type="entry name" value="SAM-dependent_MTases_sf"/>
</dbReference>
<proteinExistence type="inferred from homology"/>
<dbReference type="SUPFAM" id="SSF53335">
    <property type="entry name" value="S-adenosyl-L-methionine-dependent methyltransferases"/>
    <property type="match status" value="1"/>
</dbReference>
<reference evidence="10 11" key="1">
    <citation type="journal article" date="2015" name="Stand. Genomic Sci.">
        <title>Genomic Encyclopedia of Bacterial and Archaeal Type Strains, Phase III: the genomes of soil and plant-associated and newly described type strains.</title>
        <authorList>
            <person name="Whitman W.B."/>
            <person name="Woyke T."/>
            <person name="Klenk H.P."/>
            <person name="Zhou Y."/>
            <person name="Lilburn T.G."/>
            <person name="Beck B.J."/>
            <person name="De Vos P."/>
            <person name="Vandamme P."/>
            <person name="Eisen J.A."/>
            <person name="Garrity G."/>
            <person name="Hugenholtz P."/>
            <person name="Kyrpides N.C."/>
        </authorList>
    </citation>
    <scope>NUCLEOTIDE SEQUENCE [LARGE SCALE GENOMIC DNA]</scope>
    <source>
        <strain evidence="10 11">CGMCC 1.10947</strain>
    </source>
</reference>
<dbReference type="GO" id="GO:0016810">
    <property type="term" value="F:hydrolase activity, acting on carbon-nitrogen (but not peptide) bonds"/>
    <property type="evidence" value="ECO:0007669"/>
    <property type="project" value="InterPro"/>
</dbReference>
<dbReference type="InterPro" id="IPR001173">
    <property type="entry name" value="Glyco_trans_2-like"/>
</dbReference>
<dbReference type="RefSeq" id="WP_145642912.1">
    <property type="nucleotide sequence ID" value="NZ_CP088014.1"/>
</dbReference>
<dbReference type="InterPro" id="IPR011330">
    <property type="entry name" value="Glyco_hydro/deAcase_b/a-brl"/>
</dbReference>
<organism evidence="10 11">
    <name type="scientific">Bradyrhizobium daqingense</name>
    <dbReference type="NCBI Taxonomy" id="993502"/>
    <lineage>
        <taxon>Bacteria</taxon>
        <taxon>Pseudomonadati</taxon>
        <taxon>Pseudomonadota</taxon>
        <taxon>Alphaproteobacteria</taxon>
        <taxon>Hyphomicrobiales</taxon>
        <taxon>Nitrobacteraceae</taxon>
        <taxon>Bradyrhizobium</taxon>
    </lineage>
</organism>
<feature type="domain" description="CheR-type methyltransferase" evidence="8">
    <location>
        <begin position="587"/>
        <end position="658"/>
    </location>
</feature>
<dbReference type="InterPro" id="IPR002509">
    <property type="entry name" value="NODB_dom"/>
</dbReference>